<evidence type="ECO:0000256" key="2">
    <source>
        <dbReference type="ARBA" id="ARBA00023002"/>
    </source>
</evidence>
<dbReference type="Pfam" id="PF13561">
    <property type="entry name" value="adh_short_C2"/>
    <property type="match status" value="1"/>
</dbReference>
<dbReference type="Proteomes" id="UP000756530">
    <property type="component" value="Unassembled WGS sequence"/>
</dbReference>
<evidence type="ECO:0000259" key="4">
    <source>
        <dbReference type="SMART" id="SM00822"/>
    </source>
</evidence>
<dbReference type="PANTHER" id="PTHR43477">
    <property type="entry name" value="DIHYDROANTICAPSIN 7-DEHYDROGENASE"/>
    <property type="match status" value="1"/>
</dbReference>
<keyword evidence="6" id="KW-1185">Reference proteome</keyword>
<gene>
    <name evidence="5" type="ORF">KJP28_13720</name>
</gene>
<dbReference type="InterPro" id="IPR020904">
    <property type="entry name" value="Sc_DH/Rdtase_CS"/>
</dbReference>
<protein>
    <submittedName>
        <fullName evidence="5">SDR family oxidoreductase</fullName>
    </submittedName>
</protein>
<dbReference type="PANTHER" id="PTHR43477:SF1">
    <property type="entry name" value="DIHYDROANTICAPSIN 7-DEHYDROGENASE"/>
    <property type="match status" value="1"/>
</dbReference>
<dbReference type="RefSeq" id="WP_218393187.1">
    <property type="nucleotide sequence ID" value="NZ_JAHUZE010000003.1"/>
</dbReference>
<comment type="similarity">
    <text evidence="1">Belongs to the short-chain dehydrogenases/reductases (SDR) family.</text>
</comment>
<dbReference type="EMBL" id="JAHUZE010000003">
    <property type="protein sequence ID" value="MBV7379984.1"/>
    <property type="molecule type" value="Genomic_DNA"/>
</dbReference>
<evidence type="ECO:0000313" key="6">
    <source>
        <dbReference type="Proteomes" id="UP000756530"/>
    </source>
</evidence>
<organism evidence="5 6">
    <name type="scientific">Maritimibacter dapengensis</name>
    <dbReference type="NCBI Taxonomy" id="2836868"/>
    <lineage>
        <taxon>Bacteria</taxon>
        <taxon>Pseudomonadati</taxon>
        <taxon>Pseudomonadota</taxon>
        <taxon>Alphaproteobacteria</taxon>
        <taxon>Rhodobacterales</taxon>
        <taxon>Roseobacteraceae</taxon>
        <taxon>Maritimibacter</taxon>
    </lineage>
</organism>
<comment type="caution">
    <text evidence="5">The sequence shown here is derived from an EMBL/GenBank/DDBJ whole genome shotgun (WGS) entry which is preliminary data.</text>
</comment>
<evidence type="ECO:0000256" key="3">
    <source>
        <dbReference type="SAM" id="MobiDB-lite"/>
    </source>
</evidence>
<accession>A0ABS6T407</accession>
<name>A0ABS6T407_9RHOB</name>
<sequence>MPTAIITGASSGIGLATTLKFLSQGITVVGVGRDQGKLDAVSAKTRSHSADFLPFAADITDDAAPLEIVKHATKKTGRLDHLVNNAGVGSPEPVHSTDDETLDRFLGLMLRAPFRLAREALTAFGDTATIVNVSSTYALVGGLRGGAYSAAKAGLNGLTLHMAAQYGSAGIRSNAVAPGVIPTPMTEHRLEVEAFRRMNYDMTPAARWGTAEDVAEAVWFLSSPASGWINGQVLAVDGGWSSTKFLTESALSSERNDQPADWTHSGKRRT</sequence>
<evidence type="ECO:0000313" key="5">
    <source>
        <dbReference type="EMBL" id="MBV7379984.1"/>
    </source>
</evidence>
<dbReference type="CDD" id="cd05233">
    <property type="entry name" value="SDR_c"/>
    <property type="match status" value="1"/>
</dbReference>
<dbReference type="PROSITE" id="PS00061">
    <property type="entry name" value="ADH_SHORT"/>
    <property type="match status" value="1"/>
</dbReference>
<reference evidence="5 6" key="1">
    <citation type="submission" date="2021-05" db="EMBL/GenBank/DDBJ databases">
        <title>Culturable bacteria isolated from Daya Bay.</title>
        <authorList>
            <person name="Zheng W."/>
            <person name="Yu S."/>
            <person name="Huang Y."/>
        </authorList>
    </citation>
    <scope>NUCLEOTIDE SEQUENCE [LARGE SCALE GENOMIC DNA]</scope>
    <source>
        <strain evidence="5 6">DP4N28-5</strain>
    </source>
</reference>
<dbReference type="InterPro" id="IPR002347">
    <property type="entry name" value="SDR_fam"/>
</dbReference>
<feature type="domain" description="Ketoreductase" evidence="4">
    <location>
        <begin position="2"/>
        <end position="184"/>
    </location>
</feature>
<keyword evidence="2" id="KW-0560">Oxidoreductase</keyword>
<evidence type="ECO:0000256" key="1">
    <source>
        <dbReference type="ARBA" id="ARBA00006484"/>
    </source>
</evidence>
<proteinExistence type="inferred from homology"/>
<feature type="region of interest" description="Disordered" evidence="3">
    <location>
        <begin position="251"/>
        <end position="270"/>
    </location>
</feature>
<dbReference type="InterPro" id="IPR051122">
    <property type="entry name" value="SDR_DHRS6-like"/>
</dbReference>
<dbReference type="InterPro" id="IPR057326">
    <property type="entry name" value="KR_dom"/>
</dbReference>
<dbReference type="SMART" id="SM00822">
    <property type="entry name" value="PKS_KR"/>
    <property type="match status" value="1"/>
</dbReference>